<evidence type="ECO:0000313" key="2">
    <source>
        <dbReference type="EMBL" id="ATL32445.1"/>
    </source>
</evidence>
<dbReference type="Pfam" id="PF18029">
    <property type="entry name" value="Glyoxalase_6"/>
    <property type="match status" value="2"/>
</dbReference>
<accession>A0A291QLX5</accession>
<dbReference type="RefSeq" id="WP_098246395.1">
    <property type="nucleotide sequence ID" value="NZ_CP022685.1"/>
</dbReference>
<evidence type="ECO:0000313" key="3">
    <source>
        <dbReference type="Proteomes" id="UP000221011"/>
    </source>
</evidence>
<dbReference type="PANTHER" id="PTHR35908">
    <property type="entry name" value="HYPOTHETICAL FUSION PROTEIN"/>
    <property type="match status" value="1"/>
</dbReference>
<evidence type="ECO:0000259" key="1">
    <source>
        <dbReference type="Pfam" id="PF18029"/>
    </source>
</evidence>
<dbReference type="KEGG" id="sfk:KY5_7427"/>
<dbReference type="AlphaFoldDB" id="A0A291QLX5"/>
<feature type="domain" description="Glyoxalase-like" evidence="1">
    <location>
        <begin position="16"/>
        <end position="109"/>
    </location>
</feature>
<feature type="domain" description="Glyoxalase-like" evidence="1">
    <location>
        <begin position="133"/>
        <end position="237"/>
    </location>
</feature>
<dbReference type="EMBL" id="CP022685">
    <property type="protein sequence ID" value="ATL32445.1"/>
    <property type="molecule type" value="Genomic_DNA"/>
</dbReference>
<organism evidence="2 3">
    <name type="scientific">Streptomyces formicae</name>
    <dbReference type="NCBI Taxonomy" id="1616117"/>
    <lineage>
        <taxon>Bacteria</taxon>
        <taxon>Bacillati</taxon>
        <taxon>Actinomycetota</taxon>
        <taxon>Actinomycetes</taxon>
        <taxon>Kitasatosporales</taxon>
        <taxon>Streptomycetaceae</taxon>
        <taxon>Streptomyces</taxon>
    </lineage>
</organism>
<dbReference type="PANTHER" id="PTHR35908:SF1">
    <property type="entry name" value="CONSERVED PROTEIN"/>
    <property type="match status" value="1"/>
</dbReference>
<dbReference type="InterPro" id="IPR041581">
    <property type="entry name" value="Glyoxalase_6"/>
</dbReference>
<dbReference type="Gene3D" id="3.10.180.10">
    <property type="entry name" value="2,3-Dihydroxybiphenyl 1,2-Dioxygenase, domain 1"/>
    <property type="match status" value="2"/>
</dbReference>
<keyword evidence="3" id="KW-1185">Reference proteome</keyword>
<protein>
    <submittedName>
        <fullName evidence="2">Glyoxalase PtlL in pentalenolactone biosynthesis</fullName>
    </submittedName>
</protein>
<dbReference type="SUPFAM" id="SSF54593">
    <property type="entry name" value="Glyoxalase/Bleomycin resistance protein/Dihydroxybiphenyl dioxygenase"/>
    <property type="match status" value="2"/>
</dbReference>
<sequence>MIRWAYAFIDRPRDRFPEAYAFWAAVTGSRLSAFRGPDGEFVTLLPDGGGDAFLKAQAVGGPGGAHLDLVVDDLAAVTSQARALGAARVFAEDDLEVLRSPGGQLFCLVPWNGEESRPAPVTGPDGATARLDQVCLDLAPDAFDTEVAFWTALTGWTSVASRLPEFHALRPPTTLPIRILLQRLATPGEPGGAHLDLACSDTDAVRTWHESHGAEFVARGAAWLVMRDPAGGTYCLTEREPVTGKLPSRGTAG</sequence>
<dbReference type="InterPro" id="IPR029068">
    <property type="entry name" value="Glyas_Bleomycin-R_OHBP_Dase"/>
</dbReference>
<name>A0A291QLX5_9ACTN</name>
<dbReference type="Proteomes" id="UP000221011">
    <property type="component" value="Chromosome"/>
</dbReference>
<gene>
    <name evidence="2" type="ORF">KY5_7427</name>
</gene>
<reference evidence="2 3" key="1">
    <citation type="submission" date="2017-08" db="EMBL/GenBank/DDBJ databases">
        <title>Complete Genome Sequence of Streptomyces formicae KY5, the formicamycin producer.</title>
        <authorList>
            <person name="Holmes N.A."/>
            <person name="Devine R."/>
            <person name="Qin Z."/>
            <person name="Seipke R.F."/>
            <person name="Wilkinson B."/>
            <person name="Hutchings M.I."/>
        </authorList>
    </citation>
    <scope>NUCLEOTIDE SEQUENCE [LARGE SCALE GENOMIC DNA]</scope>
    <source>
        <strain evidence="2 3">KY5</strain>
    </source>
</reference>
<proteinExistence type="predicted"/>